<dbReference type="InterPro" id="IPR029063">
    <property type="entry name" value="SAM-dependent_MTases_sf"/>
</dbReference>
<keyword evidence="4 6" id="KW-0808">Transferase</keyword>
<dbReference type="InterPro" id="IPR050078">
    <property type="entry name" value="Ribosomal_L11_MeTrfase_PrmA"/>
</dbReference>
<evidence type="ECO:0000256" key="5">
    <source>
        <dbReference type="ARBA" id="ARBA00022691"/>
    </source>
</evidence>
<keyword evidence="7" id="KW-0689">Ribosomal protein</keyword>
<evidence type="ECO:0000256" key="4">
    <source>
        <dbReference type="ARBA" id="ARBA00022679"/>
    </source>
</evidence>
<dbReference type="Proteomes" id="UP000199382">
    <property type="component" value="Unassembled WGS sequence"/>
</dbReference>
<reference evidence="7 8" key="1">
    <citation type="submission" date="2016-10" db="EMBL/GenBank/DDBJ databases">
        <authorList>
            <person name="de Groot N.N."/>
        </authorList>
    </citation>
    <scope>NUCLEOTIDE SEQUENCE [LARGE SCALE GENOMIC DNA]</scope>
    <source>
        <strain evidence="7 8">DSM 25294</strain>
    </source>
</reference>
<dbReference type="GO" id="GO:0032259">
    <property type="term" value="P:methylation"/>
    <property type="evidence" value="ECO:0007669"/>
    <property type="project" value="UniProtKB-KW"/>
</dbReference>
<comment type="subcellular location">
    <subcellularLocation>
        <location evidence="6">Cytoplasm</location>
    </subcellularLocation>
</comment>
<dbReference type="STRING" id="571298.SAMN04488026_1004134"/>
<evidence type="ECO:0000256" key="1">
    <source>
        <dbReference type="ARBA" id="ARBA00009741"/>
    </source>
</evidence>
<dbReference type="GO" id="GO:0005737">
    <property type="term" value="C:cytoplasm"/>
    <property type="evidence" value="ECO:0007669"/>
    <property type="project" value="UniProtKB-SubCell"/>
</dbReference>
<evidence type="ECO:0000256" key="2">
    <source>
        <dbReference type="ARBA" id="ARBA00022490"/>
    </source>
</evidence>
<dbReference type="EC" id="2.1.1.-" evidence="6"/>
<feature type="binding site" evidence="6">
    <location>
        <position position="156"/>
    </location>
    <ligand>
        <name>S-adenosyl-L-methionine</name>
        <dbReference type="ChEBI" id="CHEBI:59789"/>
    </ligand>
</feature>
<dbReference type="RefSeq" id="WP_093149695.1">
    <property type="nucleotide sequence ID" value="NZ_FNEK01000004.1"/>
</dbReference>
<feature type="binding site" evidence="6">
    <location>
        <position position="178"/>
    </location>
    <ligand>
        <name>S-adenosyl-L-methionine</name>
        <dbReference type="ChEBI" id="CHEBI:59789"/>
    </ligand>
</feature>
<dbReference type="GO" id="GO:0005840">
    <property type="term" value="C:ribosome"/>
    <property type="evidence" value="ECO:0007669"/>
    <property type="project" value="UniProtKB-KW"/>
</dbReference>
<dbReference type="Pfam" id="PF06325">
    <property type="entry name" value="PrmA"/>
    <property type="match status" value="1"/>
</dbReference>
<evidence type="ECO:0000313" key="7">
    <source>
        <dbReference type="EMBL" id="SDI58720.1"/>
    </source>
</evidence>
<accession>A0A1G8LU65</accession>
<dbReference type="Gene3D" id="3.40.50.150">
    <property type="entry name" value="Vaccinia Virus protein VP39"/>
    <property type="match status" value="1"/>
</dbReference>
<keyword evidence="3 6" id="KW-0489">Methyltransferase</keyword>
<evidence type="ECO:0000313" key="8">
    <source>
        <dbReference type="Proteomes" id="UP000199382"/>
    </source>
</evidence>
<organism evidence="7 8">
    <name type="scientific">Aliiruegeria lutimaris</name>
    <dbReference type="NCBI Taxonomy" id="571298"/>
    <lineage>
        <taxon>Bacteria</taxon>
        <taxon>Pseudomonadati</taxon>
        <taxon>Pseudomonadota</taxon>
        <taxon>Alphaproteobacteria</taxon>
        <taxon>Rhodobacterales</taxon>
        <taxon>Roseobacteraceae</taxon>
        <taxon>Aliiruegeria</taxon>
    </lineage>
</organism>
<dbReference type="PANTHER" id="PTHR43648:SF1">
    <property type="entry name" value="ELECTRON TRANSFER FLAVOPROTEIN BETA SUBUNIT LYSINE METHYLTRANSFERASE"/>
    <property type="match status" value="1"/>
</dbReference>
<dbReference type="InterPro" id="IPR004498">
    <property type="entry name" value="Ribosomal_PrmA_MeTrfase"/>
</dbReference>
<evidence type="ECO:0000256" key="6">
    <source>
        <dbReference type="HAMAP-Rule" id="MF_00735"/>
    </source>
</evidence>
<keyword evidence="8" id="KW-1185">Reference proteome</keyword>
<dbReference type="SUPFAM" id="SSF53335">
    <property type="entry name" value="S-adenosyl-L-methionine-dependent methyltransferases"/>
    <property type="match status" value="1"/>
</dbReference>
<keyword evidence="2 6" id="KW-0963">Cytoplasm</keyword>
<dbReference type="GO" id="GO:0008276">
    <property type="term" value="F:protein methyltransferase activity"/>
    <property type="evidence" value="ECO:0007669"/>
    <property type="project" value="UniProtKB-UniRule"/>
</dbReference>
<sequence>MPTFTALTTLAGKVRAEALAEAIENLSPEPTGVGVFEIEDGSGLLEVGGYFVEQPDEVALALLAAAHGARDFAISELPETDWVAKVKRELAPVRAGRFYLYGSHDAETIPDDVEPLLIEAAMAFGTGHHGTTLGCLKALDRLVTAGHAPLPVADIGCGTAVLAMAAARIWPGTVLASDIDPVAVEVARANGKANGLVDRLHCIEATGFDHPALAAAAPFGLIFANILKAPLIALAPAISEALKPEGFAILSGLLNEQADDVVAAYADQGMIVHDREEIGEWTTLCLRKS</sequence>
<keyword evidence="5 6" id="KW-0949">S-adenosyl-L-methionine</keyword>
<dbReference type="CDD" id="cd02440">
    <property type="entry name" value="AdoMet_MTases"/>
    <property type="match status" value="1"/>
</dbReference>
<proteinExistence type="inferred from homology"/>
<comment type="function">
    <text evidence="6">Methylates ribosomal protein L11.</text>
</comment>
<feature type="binding site" evidence="6">
    <location>
        <position position="225"/>
    </location>
    <ligand>
        <name>S-adenosyl-L-methionine</name>
        <dbReference type="ChEBI" id="CHEBI:59789"/>
    </ligand>
</feature>
<name>A0A1G8LU65_9RHOB</name>
<dbReference type="PANTHER" id="PTHR43648">
    <property type="entry name" value="ELECTRON TRANSFER FLAVOPROTEIN BETA SUBUNIT LYSINE METHYLTRANSFERASE"/>
    <property type="match status" value="1"/>
</dbReference>
<dbReference type="EMBL" id="FNEK01000004">
    <property type="protein sequence ID" value="SDI58720.1"/>
    <property type="molecule type" value="Genomic_DNA"/>
</dbReference>
<dbReference type="OrthoDB" id="9785995at2"/>
<keyword evidence="7" id="KW-0687">Ribonucleoprotein</keyword>
<evidence type="ECO:0000256" key="3">
    <source>
        <dbReference type="ARBA" id="ARBA00022603"/>
    </source>
</evidence>
<feature type="binding site" evidence="6">
    <location>
        <position position="132"/>
    </location>
    <ligand>
        <name>S-adenosyl-L-methionine</name>
        <dbReference type="ChEBI" id="CHEBI:59789"/>
    </ligand>
</feature>
<gene>
    <name evidence="6" type="primary">prmA</name>
    <name evidence="7" type="ORF">SAMN04488026_1004134</name>
</gene>
<comment type="similarity">
    <text evidence="1 6">Belongs to the methyltransferase superfamily. PrmA family.</text>
</comment>
<dbReference type="HAMAP" id="MF_00735">
    <property type="entry name" value="Methyltr_PrmA"/>
    <property type="match status" value="1"/>
</dbReference>
<comment type="catalytic activity">
    <reaction evidence="6">
        <text>L-lysyl-[protein] + 3 S-adenosyl-L-methionine = N(6),N(6),N(6)-trimethyl-L-lysyl-[protein] + 3 S-adenosyl-L-homocysteine + 3 H(+)</text>
        <dbReference type="Rhea" id="RHEA:54192"/>
        <dbReference type="Rhea" id="RHEA-COMP:9752"/>
        <dbReference type="Rhea" id="RHEA-COMP:13826"/>
        <dbReference type="ChEBI" id="CHEBI:15378"/>
        <dbReference type="ChEBI" id="CHEBI:29969"/>
        <dbReference type="ChEBI" id="CHEBI:57856"/>
        <dbReference type="ChEBI" id="CHEBI:59789"/>
        <dbReference type="ChEBI" id="CHEBI:61961"/>
    </reaction>
</comment>
<protein>
    <recommendedName>
        <fullName evidence="6">Ribosomal protein L11 methyltransferase</fullName>
        <shortName evidence="6">L11 Mtase</shortName>
        <ecNumber evidence="6">2.1.1.-</ecNumber>
    </recommendedName>
</protein>
<dbReference type="AlphaFoldDB" id="A0A1G8LU65"/>